<gene>
    <name evidence="1" type="ORF">TCNE_LOCUS19456</name>
</gene>
<dbReference type="WBParaSite" id="TCNE_0001946001-mRNA-1">
    <property type="protein sequence ID" value="TCNE_0001946001-mRNA-1"/>
    <property type="gene ID" value="TCNE_0001946001"/>
</dbReference>
<evidence type="ECO:0000313" key="2">
    <source>
        <dbReference type="Proteomes" id="UP000050794"/>
    </source>
</evidence>
<reference evidence="1 2" key="2">
    <citation type="submission" date="2018-11" db="EMBL/GenBank/DDBJ databases">
        <authorList>
            <consortium name="Pathogen Informatics"/>
        </authorList>
    </citation>
    <scope>NUCLEOTIDE SEQUENCE [LARGE SCALE GENOMIC DNA]</scope>
</reference>
<reference evidence="3" key="1">
    <citation type="submission" date="2016-06" db="UniProtKB">
        <authorList>
            <consortium name="WormBaseParasite"/>
        </authorList>
    </citation>
    <scope>IDENTIFICATION</scope>
</reference>
<accession>A0A183VFD6</accession>
<dbReference type="EMBL" id="UYWY01026941">
    <property type="protein sequence ID" value="VDM50777.1"/>
    <property type="molecule type" value="Genomic_DNA"/>
</dbReference>
<dbReference type="Proteomes" id="UP000050794">
    <property type="component" value="Unassembled WGS sequence"/>
</dbReference>
<sequence>MARHMNTLTFPYVFAKMIRATKGAVVYRVEPEAVPFDVSPFSGDIFSRSGVPNGRYDFDVVATDRLGQEARTSVKVIVEGTNNRQILKKTIHQQVGVFTGKRHMRRRRDLGNDVVLALPEDHRLGMLNERIPLGGGERVTLAPIVKEYVTVHPNGSLELTKQLNFELQNEIHFSVQIDGPPKG</sequence>
<evidence type="ECO:0000313" key="3">
    <source>
        <dbReference type="WBParaSite" id="TCNE_0001946001-mRNA-1"/>
    </source>
</evidence>
<keyword evidence="2" id="KW-1185">Reference proteome</keyword>
<proteinExistence type="predicted"/>
<organism evidence="2 3">
    <name type="scientific">Toxocara canis</name>
    <name type="common">Canine roundworm</name>
    <dbReference type="NCBI Taxonomy" id="6265"/>
    <lineage>
        <taxon>Eukaryota</taxon>
        <taxon>Metazoa</taxon>
        <taxon>Ecdysozoa</taxon>
        <taxon>Nematoda</taxon>
        <taxon>Chromadorea</taxon>
        <taxon>Rhabditida</taxon>
        <taxon>Spirurina</taxon>
        <taxon>Ascaridomorpha</taxon>
        <taxon>Ascaridoidea</taxon>
        <taxon>Toxocaridae</taxon>
        <taxon>Toxocara</taxon>
    </lineage>
</organism>
<protein>
    <submittedName>
        <fullName evidence="3">Cadherin domain-containing protein</fullName>
    </submittedName>
</protein>
<dbReference type="AlphaFoldDB" id="A0A183VFD6"/>
<name>A0A183VFD6_TOXCA</name>
<evidence type="ECO:0000313" key="1">
    <source>
        <dbReference type="EMBL" id="VDM50777.1"/>
    </source>
</evidence>